<gene>
    <name evidence="4" type="ORF">E1263_05840</name>
</gene>
<protein>
    <submittedName>
        <fullName evidence="4">Nucleoside hydrolase</fullName>
    </submittedName>
</protein>
<name>A0A4V6PE99_9ACTN</name>
<dbReference type="PANTHER" id="PTHR12304">
    <property type="entry name" value="INOSINE-URIDINE PREFERRING NUCLEOSIDE HYDROLASE"/>
    <property type="match status" value="1"/>
</dbReference>
<dbReference type="GO" id="GO:0008477">
    <property type="term" value="F:purine nucleosidase activity"/>
    <property type="evidence" value="ECO:0007669"/>
    <property type="project" value="TreeGrafter"/>
</dbReference>
<dbReference type="InterPro" id="IPR001910">
    <property type="entry name" value="Inosine/uridine_hydrolase_dom"/>
</dbReference>
<dbReference type="Gene3D" id="3.90.245.10">
    <property type="entry name" value="Ribonucleoside hydrolase-like"/>
    <property type="match status" value="1"/>
</dbReference>
<sequence length="351" mass="38601">MTTNVCSYRMCRAQYKQLEVGMGGSRGQDPRDEWTALAGLGEIFDDFRDRSDALLEAGPPPSETPDNRPVPMIIDTDCGGDPDDAVALVVAGLRVPELRLVVTGDEVSGERARFVRYLLDLVGRTDVRVVAGPDLGNRRLWFVDGVTPAEVPAQGTDVVGAVAEVCAEVAGLVRWVGLGPLTNLSAVQDARPELIARLQVTQMGGAIAYRDPSRAEHNFRMDPGAAIRMLPLLQRWDPAYVVSDVTFNPATEITAASPLYKRWAEPNAPTWAQVLKLHTDRWLERYPGSMQHDAMTLAAALQWPGIRFSGERVVLDDLARMSRSDDGLEIEMAVRVDYQAFMAWLDAALAW</sequence>
<evidence type="ECO:0000313" key="5">
    <source>
        <dbReference type="Proteomes" id="UP000295124"/>
    </source>
</evidence>
<dbReference type="Proteomes" id="UP000295124">
    <property type="component" value="Unassembled WGS sequence"/>
</dbReference>
<feature type="domain" description="Inosine/uridine-preferring nucleoside hydrolase" evidence="3">
    <location>
        <begin position="72"/>
        <end position="339"/>
    </location>
</feature>
<dbReference type="GO" id="GO:0005829">
    <property type="term" value="C:cytosol"/>
    <property type="evidence" value="ECO:0007669"/>
    <property type="project" value="TreeGrafter"/>
</dbReference>
<evidence type="ECO:0000256" key="2">
    <source>
        <dbReference type="ARBA" id="ARBA00023295"/>
    </source>
</evidence>
<dbReference type="GO" id="GO:0006152">
    <property type="term" value="P:purine nucleoside catabolic process"/>
    <property type="evidence" value="ECO:0007669"/>
    <property type="project" value="TreeGrafter"/>
</dbReference>
<keyword evidence="5" id="KW-1185">Reference proteome</keyword>
<organism evidence="4 5">
    <name type="scientific">Kribbella antibiotica</name>
    <dbReference type="NCBI Taxonomy" id="190195"/>
    <lineage>
        <taxon>Bacteria</taxon>
        <taxon>Bacillati</taxon>
        <taxon>Actinomycetota</taxon>
        <taxon>Actinomycetes</taxon>
        <taxon>Propionibacteriales</taxon>
        <taxon>Kribbellaceae</taxon>
        <taxon>Kribbella</taxon>
    </lineage>
</organism>
<dbReference type="PANTHER" id="PTHR12304:SF4">
    <property type="entry name" value="URIDINE NUCLEOSIDASE"/>
    <property type="match status" value="1"/>
</dbReference>
<proteinExistence type="predicted"/>
<accession>A0A4V6PE99</accession>
<keyword evidence="1 4" id="KW-0378">Hydrolase</keyword>
<dbReference type="AlphaFoldDB" id="A0A4V6PE99"/>
<dbReference type="SUPFAM" id="SSF53590">
    <property type="entry name" value="Nucleoside hydrolase"/>
    <property type="match status" value="1"/>
</dbReference>
<evidence type="ECO:0000256" key="1">
    <source>
        <dbReference type="ARBA" id="ARBA00022801"/>
    </source>
</evidence>
<evidence type="ECO:0000313" key="4">
    <source>
        <dbReference type="EMBL" id="TDD61907.1"/>
    </source>
</evidence>
<dbReference type="InterPro" id="IPR023186">
    <property type="entry name" value="IUNH"/>
</dbReference>
<reference evidence="4 5" key="1">
    <citation type="submission" date="2019-03" db="EMBL/GenBank/DDBJ databases">
        <title>Draft genome sequences of novel Actinobacteria.</title>
        <authorList>
            <person name="Sahin N."/>
            <person name="Ay H."/>
            <person name="Saygin H."/>
        </authorList>
    </citation>
    <scope>NUCLEOTIDE SEQUENCE [LARGE SCALE GENOMIC DNA]</scope>
    <source>
        <strain evidence="4 5">JCM 13523</strain>
    </source>
</reference>
<evidence type="ECO:0000259" key="3">
    <source>
        <dbReference type="Pfam" id="PF01156"/>
    </source>
</evidence>
<comment type="caution">
    <text evidence="4">The sequence shown here is derived from an EMBL/GenBank/DDBJ whole genome shotgun (WGS) entry which is preliminary data.</text>
</comment>
<dbReference type="Pfam" id="PF01156">
    <property type="entry name" value="IU_nuc_hydro"/>
    <property type="match status" value="1"/>
</dbReference>
<keyword evidence="2" id="KW-0326">Glycosidase</keyword>
<dbReference type="InterPro" id="IPR036452">
    <property type="entry name" value="Ribo_hydro-like"/>
</dbReference>
<dbReference type="EMBL" id="SMKX01000010">
    <property type="protein sequence ID" value="TDD61907.1"/>
    <property type="molecule type" value="Genomic_DNA"/>
</dbReference>
<dbReference type="OrthoDB" id="9797882at2"/>